<evidence type="ECO:0000313" key="3">
    <source>
        <dbReference type="EMBL" id="MFC4726676.1"/>
    </source>
</evidence>
<comment type="caution">
    <text evidence="3">The sequence shown here is derived from an EMBL/GenBank/DDBJ whole genome shotgun (WGS) entry which is preliminary data.</text>
</comment>
<feature type="chain" id="PRO_5046989316" evidence="1">
    <location>
        <begin position="22"/>
        <end position="191"/>
    </location>
</feature>
<evidence type="ECO:0000313" key="4">
    <source>
        <dbReference type="Proteomes" id="UP001595892"/>
    </source>
</evidence>
<dbReference type="SMART" id="SM00867">
    <property type="entry name" value="YceI"/>
    <property type="match status" value="1"/>
</dbReference>
<accession>A0ABV9NEE2</accession>
<dbReference type="Gene3D" id="2.40.128.110">
    <property type="entry name" value="Lipid/polyisoprenoid-binding, YceI-like"/>
    <property type="match status" value="1"/>
</dbReference>
<evidence type="ECO:0000259" key="2">
    <source>
        <dbReference type="SMART" id="SM00867"/>
    </source>
</evidence>
<dbReference type="SUPFAM" id="SSF101874">
    <property type="entry name" value="YceI-like"/>
    <property type="match status" value="1"/>
</dbReference>
<dbReference type="Pfam" id="PF04264">
    <property type="entry name" value="YceI"/>
    <property type="match status" value="1"/>
</dbReference>
<feature type="domain" description="Lipid/polyisoprenoid-binding YceI-like" evidence="2">
    <location>
        <begin position="25"/>
        <end position="189"/>
    </location>
</feature>
<reference evidence="4" key="1">
    <citation type="journal article" date="2019" name="Int. J. Syst. Evol. Microbiol.">
        <title>The Global Catalogue of Microorganisms (GCM) 10K type strain sequencing project: providing services to taxonomists for standard genome sequencing and annotation.</title>
        <authorList>
            <consortium name="The Broad Institute Genomics Platform"/>
            <consortium name="The Broad Institute Genome Sequencing Center for Infectious Disease"/>
            <person name="Wu L."/>
            <person name="Ma J."/>
        </authorList>
    </citation>
    <scope>NUCLEOTIDE SEQUENCE [LARGE SCALE GENOMIC DNA]</scope>
    <source>
        <strain evidence="4">CGMCC 1.13574</strain>
    </source>
</reference>
<dbReference type="InterPro" id="IPR036761">
    <property type="entry name" value="TTHA0802/YceI-like_sf"/>
</dbReference>
<keyword evidence="4" id="KW-1185">Reference proteome</keyword>
<dbReference type="InterPro" id="IPR007372">
    <property type="entry name" value="Lipid/polyisoprenoid-bd_YceI"/>
</dbReference>
<sequence>MKFRPAALAAALAFVAAPALAEPTTYQIDPAHTDVLASWSHFGFSRPTVRFGDVEGSVTYDPQNPAASRVEVTIPLSGLQTQSAEFNEHLADAQWFDMAQHPTATFRSTSVEAAGENRLSVTGDLTVRGETRPVTLDVTVNRLAEHPMRKKPAAGFDASVTLKRSDFGLGAYAPAVSDEVQIAITVEAVAE</sequence>
<proteinExistence type="predicted"/>
<evidence type="ECO:0000256" key="1">
    <source>
        <dbReference type="SAM" id="SignalP"/>
    </source>
</evidence>
<dbReference type="PANTHER" id="PTHR34406">
    <property type="entry name" value="PROTEIN YCEI"/>
    <property type="match status" value="1"/>
</dbReference>
<feature type="signal peptide" evidence="1">
    <location>
        <begin position="1"/>
        <end position="21"/>
    </location>
</feature>
<protein>
    <submittedName>
        <fullName evidence="3">YceI family protein</fullName>
    </submittedName>
</protein>
<dbReference type="RefSeq" id="WP_377002582.1">
    <property type="nucleotide sequence ID" value="NZ_JBHSGG010000002.1"/>
</dbReference>
<dbReference type="EMBL" id="JBHSGG010000002">
    <property type="protein sequence ID" value="MFC4726676.1"/>
    <property type="molecule type" value="Genomic_DNA"/>
</dbReference>
<dbReference type="PANTHER" id="PTHR34406:SF1">
    <property type="entry name" value="PROTEIN YCEI"/>
    <property type="match status" value="1"/>
</dbReference>
<organism evidence="3 4">
    <name type="scientific">Coralloluteibacterium thermophilum</name>
    <dbReference type="NCBI Taxonomy" id="2707049"/>
    <lineage>
        <taxon>Bacteria</taxon>
        <taxon>Pseudomonadati</taxon>
        <taxon>Pseudomonadota</taxon>
        <taxon>Gammaproteobacteria</taxon>
        <taxon>Lysobacterales</taxon>
        <taxon>Lysobacteraceae</taxon>
        <taxon>Coralloluteibacterium</taxon>
    </lineage>
</organism>
<keyword evidence="1" id="KW-0732">Signal</keyword>
<gene>
    <name evidence="3" type="ORF">ACFO3Q_00595</name>
</gene>
<name>A0ABV9NEE2_9GAMM</name>
<dbReference type="Proteomes" id="UP001595892">
    <property type="component" value="Unassembled WGS sequence"/>
</dbReference>